<organism evidence="2 3">
    <name type="scientific">Bacillus zhangzhouensis</name>
    <dbReference type="NCBI Taxonomy" id="1178540"/>
    <lineage>
        <taxon>Bacteria</taxon>
        <taxon>Bacillati</taxon>
        <taxon>Bacillota</taxon>
        <taxon>Bacilli</taxon>
        <taxon>Bacillales</taxon>
        <taxon>Bacillaceae</taxon>
        <taxon>Bacillus</taxon>
    </lineage>
</organism>
<feature type="domain" description="Glycosyltransferase 2-like" evidence="1">
    <location>
        <begin position="8"/>
        <end position="156"/>
    </location>
</feature>
<dbReference type="PANTHER" id="PTHR43685">
    <property type="entry name" value="GLYCOSYLTRANSFERASE"/>
    <property type="match status" value="1"/>
</dbReference>
<proteinExistence type="predicted"/>
<evidence type="ECO:0000313" key="2">
    <source>
        <dbReference type="EMBL" id="KEP26876.1"/>
    </source>
</evidence>
<dbReference type="CDD" id="cd00761">
    <property type="entry name" value="Glyco_tranf_GTA_type"/>
    <property type="match status" value="1"/>
</dbReference>
<dbReference type="InterPro" id="IPR029044">
    <property type="entry name" value="Nucleotide-diphossugar_trans"/>
</dbReference>
<reference evidence="2 3" key="1">
    <citation type="submission" date="2012-09" db="EMBL/GenBank/DDBJ databases">
        <title>Genome Sequence of Bacillus sp. DW5-4.</title>
        <authorList>
            <person name="Lai Q."/>
            <person name="Liu Y."/>
            <person name="Shao Z."/>
        </authorList>
    </citation>
    <scope>NUCLEOTIDE SEQUENCE [LARGE SCALE GENOMIC DNA]</scope>
    <source>
        <strain evidence="2 3">DW5-4</strain>
    </source>
</reference>
<gene>
    <name evidence="2" type="ORF">BA70_16780</name>
</gene>
<dbReference type="GO" id="GO:0016740">
    <property type="term" value="F:transferase activity"/>
    <property type="evidence" value="ECO:0007669"/>
    <property type="project" value="UniProtKB-KW"/>
</dbReference>
<dbReference type="eggNOG" id="COG1216">
    <property type="taxonomic scope" value="Bacteria"/>
</dbReference>
<protein>
    <submittedName>
        <fullName evidence="2">Glycosyltransferase</fullName>
    </submittedName>
</protein>
<dbReference type="Proteomes" id="UP000028091">
    <property type="component" value="Unassembled WGS sequence"/>
</dbReference>
<name>A0A081LCA0_9BACI</name>
<sequence length="396" mass="45997">MNEKPKVSVIIPSYNAKERLEGSLFSLTLQETDIPFEVIVADNGSTDGTMEMLEKMEVNFPFKKVRVPVNQGIAKGRNHAIREAEGDLLIFHDSDMLAEPRFIQKHAEAHADQEDLVICGVCWKRIYRYFYTAFDKDHLMSLKKQGLYKREMKNKTPLLSMEEVENGAFLEKSFDLQSEFIDILKDILHTYHYDLGSYELPWRFFITNNSSVKRKHVMALGMFDENIVRYGFEDYDLGIRLHQLGLSFELREDIMSVHQEHPSNLTSFDDIKYNILYMCEKYNNIDSIDVHLAFSGPFSHTVTNDIVKEIRQLREHPSFDGLLSYFLELLHLVTERNVGIKRDQKDVLTAKHFPLKKLSETAQLARQEYGCTVLVEAIQGLTQELLRVDLFQVDVL</sequence>
<keyword evidence="3" id="KW-1185">Reference proteome</keyword>
<dbReference type="SUPFAM" id="SSF53448">
    <property type="entry name" value="Nucleotide-diphospho-sugar transferases"/>
    <property type="match status" value="1"/>
</dbReference>
<evidence type="ECO:0000313" key="3">
    <source>
        <dbReference type="Proteomes" id="UP000028091"/>
    </source>
</evidence>
<dbReference type="OrthoDB" id="9812302at2"/>
<dbReference type="Gene3D" id="3.90.550.10">
    <property type="entry name" value="Spore Coat Polysaccharide Biosynthesis Protein SpsA, Chain A"/>
    <property type="match status" value="1"/>
</dbReference>
<evidence type="ECO:0000259" key="1">
    <source>
        <dbReference type="Pfam" id="PF00535"/>
    </source>
</evidence>
<dbReference type="InterPro" id="IPR001173">
    <property type="entry name" value="Glyco_trans_2-like"/>
</dbReference>
<dbReference type="Pfam" id="PF00535">
    <property type="entry name" value="Glycos_transf_2"/>
    <property type="match status" value="1"/>
</dbReference>
<dbReference type="AlphaFoldDB" id="A0A081LCA0"/>
<comment type="caution">
    <text evidence="2">The sequence shown here is derived from an EMBL/GenBank/DDBJ whole genome shotgun (WGS) entry which is preliminary data.</text>
</comment>
<accession>A0A081LCA0</accession>
<dbReference type="InterPro" id="IPR050834">
    <property type="entry name" value="Glycosyltransf_2"/>
</dbReference>
<dbReference type="EMBL" id="JOTP01000006">
    <property type="protein sequence ID" value="KEP26876.1"/>
    <property type="molecule type" value="Genomic_DNA"/>
</dbReference>
<keyword evidence="2" id="KW-0808">Transferase</keyword>
<dbReference type="PANTHER" id="PTHR43685:SF3">
    <property type="entry name" value="SLR2126 PROTEIN"/>
    <property type="match status" value="1"/>
</dbReference>
<dbReference type="RefSeq" id="WP_034320081.1">
    <property type="nucleotide sequence ID" value="NZ_JBCMYH010000017.1"/>
</dbReference>